<evidence type="ECO:0000313" key="1">
    <source>
        <dbReference type="EMBL" id="KAL2736980.1"/>
    </source>
</evidence>
<sequence length="77" mass="9071">MFYMCTIISFNLLRLKYLLSLNLPSNISYNIEIIFLILFRSLLRLSTSNRFIIINHIRHNCKIIVLSIALPSTIRET</sequence>
<name>A0ABD2BW81_VESSQ</name>
<evidence type="ECO:0000313" key="2">
    <source>
        <dbReference type="Proteomes" id="UP001607302"/>
    </source>
</evidence>
<proteinExistence type="predicted"/>
<protein>
    <submittedName>
        <fullName evidence="1">Uncharacterized protein</fullName>
    </submittedName>
</protein>
<reference evidence="1 2" key="1">
    <citation type="journal article" date="2024" name="Ann. Entomol. Soc. Am.">
        <title>Genomic analyses of the southern and eastern yellowjacket wasps (Hymenoptera: Vespidae) reveal evolutionary signatures of social life.</title>
        <authorList>
            <person name="Catto M.A."/>
            <person name="Caine P.B."/>
            <person name="Orr S.E."/>
            <person name="Hunt B.G."/>
            <person name="Goodisman M.A.D."/>
        </authorList>
    </citation>
    <scope>NUCLEOTIDE SEQUENCE [LARGE SCALE GENOMIC DNA]</scope>
    <source>
        <strain evidence="1">233</strain>
        <tissue evidence="1">Head and thorax</tissue>
    </source>
</reference>
<comment type="caution">
    <text evidence="1">The sequence shown here is derived from an EMBL/GenBank/DDBJ whole genome shotgun (WGS) entry which is preliminary data.</text>
</comment>
<dbReference type="AlphaFoldDB" id="A0ABD2BW81"/>
<dbReference type="EMBL" id="JAUDFV010000039">
    <property type="protein sequence ID" value="KAL2736980.1"/>
    <property type="molecule type" value="Genomic_DNA"/>
</dbReference>
<gene>
    <name evidence="1" type="ORF">V1478_002233</name>
</gene>
<accession>A0ABD2BW81</accession>
<keyword evidence="2" id="KW-1185">Reference proteome</keyword>
<dbReference type="Proteomes" id="UP001607302">
    <property type="component" value="Unassembled WGS sequence"/>
</dbReference>
<organism evidence="1 2">
    <name type="scientific">Vespula squamosa</name>
    <name type="common">Southern yellow jacket</name>
    <name type="synonym">Wasp</name>
    <dbReference type="NCBI Taxonomy" id="30214"/>
    <lineage>
        <taxon>Eukaryota</taxon>
        <taxon>Metazoa</taxon>
        <taxon>Ecdysozoa</taxon>
        <taxon>Arthropoda</taxon>
        <taxon>Hexapoda</taxon>
        <taxon>Insecta</taxon>
        <taxon>Pterygota</taxon>
        <taxon>Neoptera</taxon>
        <taxon>Endopterygota</taxon>
        <taxon>Hymenoptera</taxon>
        <taxon>Apocrita</taxon>
        <taxon>Aculeata</taxon>
        <taxon>Vespoidea</taxon>
        <taxon>Vespidae</taxon>
        <taxon>Vespinae</taxon>
        <taxon>Vespula</taxon>
    </lineage>
</organism>